<dbReference type="InterPro" id="IPR023410">
    <property type="entry name" value="14-3-3_domain"/>
</dbReference>
<gene>
    <name evidence="3" type="ORF">C4D60_Mb03t19000</name>
</gene>
<name>A0A4S8JAX5_MUSBA</name>
<dbReference type="EMBL" id="PYDT01000006">
    <property type="protein sequence ID" value="THU58868.1"/>
    <property type="molecule type" value="Genomic_DNA"/>
</dbReference>
<reference evidence="3 4" key="1">
    <citation type="journal article" date="2019" name="Nat. Plants">
        <title>Genome sequencing of Musa balbisiana reveals subgenome evolution and function divergence in polyploid bananas.</title>
        <authorList>
            <person name="Yao X."/>
        </authorList>
    </citation>
    <scope>NUCLEOTIDE SEQUENCE [LARGE SCALE GENOMIC DNA]</scope>
    <source>
        <strain evidence="4">cv. DH-PKW</strain>
        <tissue evidence="3">Leaves</tissue>
    </source>
</reference>
<sequence length="88" mass="10289">MAKLVEQAERYKEMEYMEKVAVTTREGEEQTVEEHNLLFVAYKNIIVARRASCRIVSSIEQKEGHGNHDYMAAIRGYHARIEFELDNI</sequence>
<dbReference type="PANTHER" id="PTHR18860">
    <property type="entry name" value="14-3-3 PROTEIN"/>
    <property type="match status" value="1"/>
</dbReference>
<dbReference type="PRINTS" id="PR00305">
    <property type="entry name" value="1433ZETA"/>
</dbReference>
<feature type="domain" description="14-3-3" evidence="2">
    <location>
        <begin position="1"/>
        <end position="88"/>
    </location>
</feature>
<proteinExistence type="inferred from homology"/>
<dbReference type="Pfam" id="PF00244">
    <property type="entry name" value="14-3-3"/>
    <property type="match status" value="1"/>
</dbReference>
<dbReference type="AlphaFoldDB" id="A0A4S8JAX5"/>
<evidence type="ECO:0000256" key="1">
    <source>
        <dbReference type="ARBA" id="ARBA00006141"/>
    </source>
</evidence>
<evidence type="ECO:0000259" key="2">
    <source>
        <dbReference type="Pfam" id="PF00244"/>
    </source>
</evidence>
<dbReference type="Gene3D" id="1.20.190.20">
    <property type="entry name" value="14-3-3 domain"/>
    <property type="match status" value="1"/>
</dbReference>
<dbReference type="InterPro" id="IPR036815">
    <property type="entry name" value="14-3-3_dom_sf"/>
</dbReference>
<evidence type="ECO:0000313" key="3">
    <source>
        <dbReference type="EMBL" id="THU58868.1"/>
    </source>
</evidence>
<accession>A0A4S8JAX5</accession>
<dbReference type="InterPro" id="IPR000308">
    <property type="entry name" value="14-3-3"/>
</dbReference>
<dbReference type="SUPFAM" id="SSF48445">
    <property type="entry name" value="14-3-3 protein"/>
    <property type="match status" value="1"/>
</dbReference>
<organism evidence="3 4">
    <name type="scientific">Musa balbisiana</name>
    <name type="common">Banana</name>
    <dbReference type="NCBI Taxonomy" id="52838"/>
    <lineage>
        <taxon>Eukaryota</taxon>
        <taxon>Viridiplantae</taxon>
        <taxon>Streptophyta</taxon>
        <taxon>Embryophyta</taxon>
        <taxon>Tracheophyta</taxon>
        <taxon>Spermatophyta</taxon>
        <taxon>Magnoliopsida</taxon>
        <taxon>Liliopsida</taxon>
        <taxon>Zingiberales</taxon>
        <taxon>Musaceae</taxon>
        <taxon>Musa</taxon>
    </lineage>
</organism>
<protein>
    <recommendedName>
        <fullName evidence="2">14-3-3 domain-containing protein</fullName>
    </recommendedName>
</protein>
<evidence type="ECO:0000313" key="4">
    <source>
        <dbReference type="Proteomes" id="UP000317650"/>
    </source>
</evidence>
<comment type="similarity">
    <text evidence="1">Belongs to the 14-3-3 family.</text>
</comment>
<dbReference type="STRING" id="52838.A0A4S8JAX5"/>
<dbReference type="Proteomes" id="UP000317650">
    <property type="component" value="Chromosome 3"/>
</dbReference>
<keyword evidence="4" id="KW-1185">Reference proteome</keyword>
<comment type="caution">
    <text evidence="3">The sequence shown here is derived from an EMBL/GenBank/DDBJ whole genome shotgun (WGS) entry which is preliminary data.</text>
</comment>